<dbReference type="WBParaSite" id="ACRNAN_scaffold18149.g21380.t1">
    <property type="protein sequence ID" value="ACRNAN_scaffold18149.g21380.t1"/>
    <property type="gene ID" value="ACRNAN_scaffold18149.g21380"/>
</dbReference>
<keyword evidence="1" id="KW-0175">Coiled coil</keyword>
<dbReference type="Proteomes" id="UP000887540">
    <property type="component" value="Unplaced"/>
</dbReference>
<evidence type="ECO:0000313" key="2">
    <source>
        <dbReference type="Proteomes" id="UP000887540"/>
    </source>
</evidence>
<protein>
    <submittedName>
        <fullName evidence="3">Uncharacterized protein</fullName>
    </submittedName>
</protein>
<evidence type="ECO:0000313" key="3">
    <source>
        <dbReference type="WBParaSite" id="ACRNAN_scaffold18149.g21380.t1"/>
    </source>
</evidence>
<organism evidence="2 3">
    <name type="scientific">Acrobeloides nanus</name>
    <dbReference type="NCBI Taxonomy" id="290746"/>
    <lineage>
        <taxon>Eukaryota</taxon>
        <taxon>Metazoa</taxon>
        <taxon>Ecdysozoa</taxon>
        <taxon>Nematoda</taxon>
        <taxon>Chromadorea</taxon>
        <taxon>Rhabditida</taxon>
        <taxon>Tylenchina</taxon>
        <taxon>Cephalobomorpha</taxon>
        <taxon>Cephaloboidea</taxon>
        <taxon>Cephalobidae</taxon>
        <taxon>Acrobeloides</taxon>
    </lineage>
</organism>
<evidence type="ECO:0000256" key="1">
    <source>
        <dbReference type="SAM" id="Coils"/>
    </source>
</evidence>
<feature type="coiled-coil region" evidence="1">
    <location>
        <begin position="3"/>
        <end position="30"/>
    </location>
</feature>
<keyword evidence="2" id="KW-1185">Reference proteome</keyword>
<accession>A0A914D5L2</accession>
<sequence>KSLQSKMKRLKKLRNEVRLLVNQLKVDKRMKDEIIAIQLTPPSELKNGSLAKWKSRIRNRVRSILKRLEKLEKVMKIRKAEIREAKRKLNKSSHPKTTQMLLVPTRVVPTKVSSRRNRRTTTNPVVVHLVKSTIEPTGITINQMHVAFNQARNKSLSGDLGSQCNSHNECKPGLCCHKMKQRDGSTISECVRHAKKELDYCEHSCACMLGLHCFRETRGIGSILPKPAFCKKASPDDALNGIYENAKDRVFEDTKPL</sequence>
<name>A0A914D5L2_9BILA</name>
<feature type="coiled-coil region" evidence="1">
    <location>
        <begin position="54"/>
        <end position="88"/>
    </location>
</feature>
<dbReference type="AlphaFoldDB" id="A0A914D5L2"/>
<reference evidence="3" key="1">
    <citation type="submission" date="2022-11" db="UniProtKB">
        <authorList>
            <consortium name="WormBaseParasite"/>
        </authorList>
    </citation>
    <scope>IDENTIFICATION</scope>
</reference>
<proteinExistence type="predicted"/>